<accession>A0ABS9QQC8</accession>
<proteinExistence type="predicted"/>
<organism evidence="2 3">
    <name type="scientific">Shewanella cutis</name>
    <dbReference type="NCBI Taxonomy" id="2766780"/>
    <lineage>
        <taxon>Bacteria</taxon>
        <taxon>Pseudomonadati</taxon>
        <taxon>Pseudomonadota</taxon>
        <taxon>Gammaproteobacteria</taxon>
        <taxon>Alteromonadales</taxon>
        <taxon>Shewanellaceae</taxon>
        <taxon>Shewanella</taxon>
    </lineage>
</organism>
<feature type="transmembrane region" description="Helical" evidence="1">
    <location>
        <begin position="7"/>
        <end position="26"/>
    </location>
</feature>
<dbReference type="NCBIfam" id="NF033860">
    <property type="entry name" value="Wzy_O6_O28"/>
    <property type="match status" value="1"/>
</dbReference>
<feature type="transmembrane region" description="Helical" evidence="1">
    <location>
        <begin position="369"/>
        <end position="399"/>
    </location>
</feature>
<feature type="transmembrane region" description="Helical" evidence="1">
    <location>
        <begin position="46"/>
        <end position="73"/>
    </location>
</feature>
<dbReference type="EMBL" id="JACSDI010000001">
    <property type="protein sequence ID" value="MCG9962561.1"/>
    <property type="molecule type" value="Genomic_DNA"/>
</dbReference>
<evidence type="ECO:0000313" key="2">
    <source>
        <dbReference type="EMBL" id="MCG9962561.1"/>
    </source>
</evidence>
<keyword evidence="1" id="KW-1133">Transmembrane helix</keyword>
<dbReference type="RefSeq" id="WP_240129351.1">
    <property type="nucleotide sequence ID" value="NZ_JACSDI010000001.1"/>
</dbReference>
<reference evidence="2 3" key="1">
    <citation type="submission" date="2020-08" db="EMBL/GenBank/DDBJ databases">
        <title>Whole genome sequence of Shewanella sp strain PS-2.</title>
        <authorList>
            <person name="Das S.K."/>
        </authorList>
    </citation>
    <scope>NUCLEOTIDE SEQUENCE [LARGE SCALE GENOMIC DNA]</scope>
    <source>
        <strain evidence="2 3">PS-2</strain>
    </source>
</reference>
<sequence>MSLAKEYVPWLFGFIFVNVIATFIMLDSNELIGDLKGTVVSNPYILLLSLFLIVLTYFFLMWPFFISVFSVKIKKLKFNRDENDISVRLGFFILFIQVCFFLFNSYYGVNVAGTNNKTADTPLALIWVIIPADALFVVYYAFYRDSKFFKVNLIFWLFSNIIRGWAGVILFVIFFEWCRLVRRNTLSFTKILVAVLLVLILYPLLTIAKWVIRASGGRNLSFEVLYDAVLKNLNEQSYLDLIYFGLEHIIGRLQLTSILNEIINMKEKLQFLYQKNDFQPFWMEGLHGIFIERLFYGEKNRNLGVAFTEYANFNWIFEVGDWNINVSLPAWFFISPWFSVLYILYIFFLCFFSVFLVKLIGQTNSARDLIWLSWLVYLVPLWLGTFVALIYALFVFLLLKCFFATKVHRNASSTLLQ</sequence>
<gene>
    <name evidence="2" type="primary">wzy</name>
    <name evidence="2" type="ORF">H9J30_01275</name>
</gene>
<evidence type="ECO:0000256" key="1">
    <source>
        <dbReference type="SAM" id="Phobius"/>
    </source>
</evidence>
<feature type="transmembrane region" description="Helical" evidence="1">
    <location>
        <begin position="123"/>
        <end position="142"/>
    </location>
</feature>
<name>A0ABS9QQC8_9GAMM</name>
<feature type="transmembrane region" description="Helical" evidence="1">
    <location>
        <begin position="154"/>
        <end position="175"/>
    </location>
</feature>
<comment type="caution">
    <text evidence="2">The sequence shown here is derived from an EMBL/GenBank/DDBJ whole genome shotgun (WGS) entry which is preliminary data.</text>
</comment>
<feature type="transmembrane region" description="Helical" evidence="1">
    <location>
        <begin position="187"/>
        <end position="212"/>
    </location>
</feature>
<dbReference type="Proteomes" id="UP000829384">
    <property type="component" value="Unassembled WGS sequence"/>
</dbReference>
<evidence type="ECO:0000313" key="3">
    <source>
        <dbReference type="Proteomes" id="UP000829384"/>
    </source>
</evidence>
<keyword evidence="1" id="KW-0812">Transmembrane</keyword>
<keyword evidence="1" id="KW-0472">Membrane</keyword>
<feature type="transmembrane region" description="Helical" evidence="1">
    <location>
        <begin position="85"/>
        <end position="103"/>
    </location>
</feature>
<protein>
    <submittedName>
        <fullName evidence="2">Oligosaccharide repeat unit polymerase</fullName>
    </submittedName>
</protein>
<keyword evidence="3" id="KW-1185">Reference proteome</keyword>
<feature type="transmembrane region" description="Helical" evidence="1">
    <location>
        <begin position="337"/>
        <end position="357"/>
    </location>
</feature>